<evidence type="ECO:0000313" key="2">
    <source>
        <dbReference type="EMBL" id="CAF0982390.1"/>
    </source>
</evidence>
<feature type="compositionally biased region" description="Polar residues" evidence="1">
    <location>
        <begin position="23"/>
        <end position="35"/>
    </location>
</feature>
<evidence type="ECO:0000313" key="4">
    <source>
        <dbReference type="Proteomes" id="UP000663829"/>
    </source>
</evidence>
<sequence length="206" mass="23612">MVVTSQSLYLNINMDIYKRVQSAYPSRKSQPSSVGFDSKSEKVKQRPVTGGISRTQRLDTQNGPYKTLFDNEALNKTLFDKEALKTLQLPYVINRRPKTGSTTSSRATTTTSTNRKLRTDEIEHLLKSLDRDDSYIVKVECLANYRTLCQTIDLRKTPLDCQLLYALQKRENKIVQYNACRDTRFISLIDSLQPSKYIVNTEIQSA</sequence>
<gene>
    <name evidence="2" type="ORF">GPM918_LOCUS12820</name>
    <name evidence="3" type="ORF">SRO942_LOCUS12820</name>
</gene>
<dbReference type="Proteomes" id="UP000681722">
    <property type="component" value="Unassembled WGS sequence"/>
</dbReference>
<organism evidence="2 4">
    <name type="scientific">Didymodactylos carnosus</name>
    <dbReference type="NCBI Taxonomy" id="1234261"/>
    <lineage>
        <taxon>Eukaryota</taxon>
        <taxon>Metazoa</taxon>
        <taxon>Spiralia</taxon>
        <taxon>Gnathifera</taxon>
        <taxon>Rotifera</taxon>
        <taxon>Eurotatoria</taxon>
        <taxon>Bdelloidea</taxon>
        <taxon>Philodinida</taxon>
        <taxon>Philodinidae</taxon>
        <taxon>Didymodactylos</taxon>
    </lineage>
</organism>
<reference evidence="2" key="1">
    <citation type="submission" date="2021-02" db="EMBL/GenBank/DDBJ databases">
        <authorList>
            <person name="Nowell W R."/>
        </authorList>
    </citation>
    <scope>NUCLEOTIDE SEQUENCE</scope>
</reference>
<dbReference type="OrthoDB" id="10014370at2759"/>
<dbReference type="EMBL" id="CAJNOQ010002854">
    <property type="protein sequence ID" value="CAF0982390.1"/>
    <property type="molecule type" value="Genomic_DNA"/>
</dbReference>
<comment type="caution">
    <text evidence="2">The sequence shown here is derived from an EMBL/GenBank/DDBJ whole genome shotgun (WGS) entry which is preliminary data.</text>
</comment>
<keyword evidence="4" id="KW-1185">Reference proteome</keyword>
<evidence type="ECO:0000313" key="3">
    <source>
        <dbReference type="EMBL" id="CAF3754900.1"/>
    </source>
</evidence>
<protein>
    <submittedName>
        <fullName evidence="2">Uncharacterized protein</fullName>
    </submittedName>
</protein>
<proteinExistence type="predicted"/>
<dbReference type="EMBL" id="CAJOBC010002854">
    <property type="protein sequence ID" value="CAF3754900.1"/>
    <property type="molecule type" value="Genomic_DNA"/>
</dbReference>
<accession>A0A814FG34</accession>
<name>A0A814FG34_9BILA</name>
<dbReference type="Proteomes" id="UP000663829">
    <property type="component" value="Unassembled WGS sequence"/>
</dbReference>
<evidence type="ECO:0000256" key="1">
    <source>
        <dbReference type="SAM" id="MobiDB-lite"/>
    </source>
</evidence>
<dbReference type="AlphaFoldDB" id="A0A814FG34"/>
<feature type="region of interest" description="Disordered" evidence="1">
    <location>
        <begin position="23"/>
        <end position="57"/>
    </location>
</feature>